<accession>A0ABP9DSI3</accession>
<dbReference type="InterPro" id="IPR029039">
    <property type="entry name" value="Flavoprotein-like_sf"/>
</dbReference>
<reference evidence="5" key="1">
    <citation type="journal article" date="2019" name="Int. J. Syst. Evol. Microbiol.">
        <title>The Global Catalogue of Microorganisms (GCM) 10K type strain sequencing project: providing services to taxonomists for standard genome sequencing and annotation.</title>
        <authorList>
            <consortium name="The Broad Institute Genomics Platform"/>
            <consortium name="The Broad Institute Genome Sequencing Center for Infectious Disease"/>
            <person name="Wu L."/>
            <person name="Ma J."/>
        </authorList>
    </citation>
    <scope>NUCLEOTIDE SEQUENCE [LARGE SCALE GENOMIC DNA]</scope>
    <source>
        <strain evidence="5">JCM 13006</strain>
    </source>
</reference>
<comment type="caution">
    <text evidence="4">The sequence shown here is derived from an EMBL/GenBank/DDBJ whole genome shotgun (WGS) entry which is preliminary data.</text>
</comment>
<dbReference type="PANTHER" id="PTHR43278">
    <property type="entry name" value="NAD(P)H-DEPENDENT FMN-CONTAINING OXIDOREDUCTASE YWQN-RELATED"/>
    <property type="match status" value="1"/>
</dbReference>
<keyword evidence="1" id="KW-0285">Flavoprotein</keyword>
<dbReference type="InterPro" id="IPR051796">
    <property type="entry name" value="ISF_SsuE-like"/>
</dbReference>
<dbReference type="EMBL" id="BAABIS010000001">
    <property type="protein sequence ID" value="GAA4856827.1"/>
    <property type="molecule type" value="Genomic_DNA"/>
</dbReference>
<evidence type="ECO:0000256" key="2">
    <source>
        <dbReference type="ARBA" id="ARBA00022643"/>
    </source>
</evidence>
<gene>
    <name evidence="4" type="ORF">GCM10023235_38020</name>
</gene>
<dbReference type="InterPro" id="IPR005025">
    <property type="entry name" value="FMN_Rdtase-like_dom"/>
</dbReference>
<evidence type="ECO:0000256" key="1">
    <source>
        <dbReference type="ARBA" id="ARBA00022630"/>
    </source>
</evidence>
<sequence>MDQPAAADPAERRFLFLLGSTRHQGNSELLARHAAAQLPAGTAQRWLHLGDLPLPPFSDERHGDTGYPEPTGHLRTLLDATLDATDLVIVSPLYWYSVTTSVKHYLDHWSGWLRVPGVDFRARMNGRTLWAITAMADEDPALADPLAGTLRTSGSYLGMRWGGLLLGNGSKPGQVLDDTAALRRAETFFATAPAPVPA</sequence>
<organism evidence="4 5">
    <name type="scientific">Kitasatospora terrestris</name>
    <dbReference type="NCBI Taxonomy" id="258051"/>
    <lineage>
        <taxon>Bacteria</taxon>
        <taxon>Bacillati</taxon>
        <taxon>Actinomycetota</taxon>
        <taxon>Actinomycetes</taxon>
        <taxon>Kitasatosporales</taxon>
        <taxon>Streptomycetaceae</taxon>
        <taxon>Kitasatospora</taxon>
    </lineage>
</organism>
<keyword evidence="5" id="KW-1185">Reference proteome</keyword>
<dbReference type="RefSeq" id="WP_345698037.1">
    <property type="nucleotide sequence ID" value="NZ_BAABIS010000001.1"/>
</dbReference>
<protein>
    <submittedName>
        <fullName evidence="4">NAD(P)H-dependent oxidoreductase</fullName>
    </submittedName>
</protein>
<evidence type="ECO:0000313" key="5">
    <source>
        <dbReference type="Proteomes" id="UP001501752"/>
    </source>
</evidence>
<proteinExistence type="predicted"/>
<evidence type="ECO:0000259" key="3">
    <source>
        <dbReference type="Pfam" id="PF03358"/>
    </source>
</evidence>
<keyword evidence="2" id="KW-0288">FMN</keyword>
<dbReference type="SUPFAM" id="SSF52218">
    <property type="entry name" value="Flavoproteins"/>
    <property type="match status" value="1"/>
</dbReference>
<dbReference type="Gene3D" id="3.40.50.360">
    <property type="match status" value="1"/>
</dbReference>
<feature type="domain" description="NADPH-dependent FMN reductase-like" evidence="3">
    <location>
        <begin position="14"/>
        <end position="136"/>
    </location>
</feature>
<dbReference type="Proteomes" id="UP001501752">
    <property type="component" value="Unassembled WGS sequence"/>
</dbReference>
<evidence type="ECO:0000313" key="4">
    <source>
        <dbReference type="EMBL" id="GAA4856827.1"/>
    </source>
</evidence>
<dbReference type="PANTHER" id="PTHR43278:SF4">
    <property type="entry name" value="NAD(P)H-DEPENDENT FMN-CONTAINING OXIDOREDUCTASE YWQN-RELATED"/>
    <property type="match status" value="1"/>
</dbReference>
<dbReference type="Pfam" id="PF03358">
    <property type="entry name" value="FMN_red"/>
    <property type="match status" value="1"/>
</dbReference>
<name>A0ABP9DSI3_9ACTN</name>